<protein>
    <submittedName>
        <fullName evidence="1">Uncharacterized protein</fullName>
    </submittedName>
</protein>
<name>A0ACC0FQQ1_9ERIC</name>
<evidence type="ECO:0000313" key="2">
    <source>
        <dbReference type="Proteomes" id="UP001060215"/>
    </source>
</evidence>
<dbReference type="EMBL" id="CM045770">
    <property type="protein sequence ID" value="KAI7990452.1"/>
    <property type="molecule type" value="Genomic_DNA"/>
</dbReference>
<sequence length="229" mass="25132">MHNTHHLYLTKPSLTSSIFYNMRKSNTPFSFLSLSLLLISLSSLASSQSPVRDTTGQNLRTDLYYFILPAARGGYGGGGLTLSAGHNATSTCPLDVVQEQLDYGLPVTFSPINLPNGVVRVSTDLNIVFSPRAFSVCVESNVWRLGSPDQSTGKNIVTTGGIEGKPGRETVSDWFKIEVYEDFYKIAYCPTVCDVCKVTCGDVGVYVDRNGTRRFALSDVPFKVMFMKI</sequence>
<proteinExistence type="predicted"/>
<comment type="caution">
    <text evidence="1">The sequence shown here is derived from an EMBL/GenBank/DDBJ whole genome shotgun (WGS) entry which is preliminary data.</text>
</comment>
<organism evidence="1 2">
    <name type="scientific">Camellia lanceoleosa</name>
    <dbReference type="NCBI Taxonomy" id="1840588"/>
    <lineage>
        <taxon>Eukaryota</taxon>
        <taxon>Viridiplantae</taxon>
        <taxon>Streptophyta</taxon>
        <taxon>Embryophyta</taxon>
        <taxon>Tracheophyta</taxon>
        <taxon>Spermatophyta</taxon>
        <taxon>Magnoliopsida</taxon>
        <taxon>eudicotyledons</taxon>
        <taxon>Gunneridae</taxon>
        <taxon>Pentapetalae</taxon>
        <taxon>asterids</taxon>
        <taxon>Ericales</taxon>
        <taxon>Theaceae</taxon>
        <taxon>Camellia</taxon>
    </lineage>
</organism>
<reference evidence="1 2" key="1">
    <citation type="journal article" date="2022" name="Plant J.">
        <title>Chromosome-level genome of Camellia lanceoleosa provides a valuable resource for understanding genome evolution and self-incompatibility.</title>
        <authorList>
            <person name="Gong W."/>
            <person name="Xiao S."/>
            <person name="Wang L."/>
            <person name="Liao Z."/>
            <person name="Chang Y."/>
            <person name="Mo W."/>
            <person name="Hu G."/>
            <person name="Li W."/>
            <person name="Zhao G."/>
            <person name="Zhu H."/>
            <person name="Hu X."/>
            <person name="Ji K."/>
            <person name="Xiang X."/>
            <person name="Song Q."/>
            <person name="Yuan D."/>
            <person name="Jin S."/>
            <person name="Zhang L."/>
        </authorList>
    </citation>
    <scope>NUCLEOTIDE SEQUENCE [LARGE SCALE GENOMIC DNA]</scope>
    <source>
        <strain evidence="1">SQ_2022a</strain>
    </source>
</reference>
<evidence type="ECO:0000313" key="1">
    <source>
        <dbReference type="EMBL" id="KAI7990452.1"/>
    </source>
</evidence>
<dbReference type="Proteomes" id="UP001060215">
    <property type="component" value="Chromosome 13"/>
</dbReference>
<gene>
    <name evidence="1" type="ORF">LOK49_LG12G01574</name>
</gene>
<accession>A0ACC0FQQ1</accession>
<keyword evidence="2" id="KW-1185">Reference proteome</keyword>